<keyword evidence="3" id="KW-1185">Reference proteome</keyword>
<keyword evidence="1" id="KW-0732">Signal</keyword>
<proteinExistence type="predicted"/>
<dbReference type="RefSeq" id="XP_022579792.1">
    <property type="nucleotide sequence ID" value="XM_022727040.1"/>
</dbReference>
<reference evidence="3" key="1">
    <citation type="journal article" date="2017" name="Genome Biol.">
        <title>Comparative genomics reveals high biological diversity and specific adaptations in the industrially and medically important fungal genus Aspergillus.</title>
        <authorList>
            <person name="de Vries R.P."/>
            <person name="Riley R."/>
            <person name="Wiebenga A."/>
            <person name="Aguilar-Osorio G."/>
            <person name="Amillis S."/>
            <person name="Uchima C.A."/>
            <person name="Anderluh G."/>
            <person name="Asadollahi M."/>
            <person name="Askin M."/>
            <person name="Barry K."/>
            <person name="Battaglia E."/>
            <person name="Bayram O."/>
            <person name="Benocci T."/>
            <person name="Braus-Stromeyer S.A."/>
            <person name="Caldana C."/>
            <person name="Canovas D."/>
            <person name="Cerqueira G.C."/>
            <person name="Chen F."/>
            <person name="Chen W."/>
            <person name="Choi C."/>
            <person name="Clum A."/>
            <person name="Dos Santos R.A."/>
            <person name="Damasio A.R."/>
            <person name="Diallinas G."/>
            <person name="Emri T."/>
            <person name="Fekete E."/>
            <person name="Flipphi M."/>
            <person name="Freyberg S."/>
            <person name="Gallo A."/>
            <person name="Gournas C."/>
            <person name="Habgood R."/>
            <person name="Hainaut M."/>
            <person name="Harispe M.L."/>
            <person name="Henrissat B."/>
            <person name="Hilden K.S."/>
            <person name="Hope R."/>
            <person name="Hossain A."/>
            <person name="Karabika E."/>
            <person name="Karaffa L."/>
            <person name="Karanyi Z."/>
            <person name="Krasevec N."/>
            <person name="Kuo A."/>
            <person name="Kusch H."/>
            <person name="LaButti K."/>
            <person name="Lagendijk E.L."/>
            <person name="Lapidus A."/>
            <person name="Levasseur A."/>
            <person name="Lindquist E."/>
            <person name="Lipzen A."/>
            <person name="Logrieco A.F."/>
            <person name="MacCabe A."/>
            <person name="Maekelae M.R."/>
            <person name="Malavazi I."/>
            <person name="Melin P."/>
            <person name="Meyer V."/>
            <person name="Mielnichuk N."/>
            <person name="Miskei M."/>
            <person name="Molnar A.P."/>
            <person name="Mule G."/>
            <person name="Ngan C.Y."/>
            <person name="Orejas M."/>
            <person name="Orosz E."/>
            <person name="Ouedraogo J.P."/>
            <person name="Overkamp K.M."/>
            <person name="Park H.-S."/>
            <person name="Perrone G."/>
            <person name="Piumi F."/>
            <person name="Punt P.J."/>
            <person name="Ram A.F."/>
            <person name="Ramon A."/>
            <person name="Rauscher S."/>
            <person name="Record E."/>
            <person name="Riano-Pachon D.M."/>
            <person name="Robert V."/>
            <person name="Roehrig J."/>
            <person name="Ruller R."/>
            <person name="Salamov A."/>
            <person name="Salih N.S."/>
            <person name="Samson R.A."/>
            <person name="Sandor E."/>
            <person name="Sanguinetti M."/>
            <person name="Schuetze T."/>
            <person name="Sepcic K."/>
            <person name="Shelest E."/>
            <person name="Sherlock G."/>
            <person name="Sophianopoulou V."/>
            <person name="Squina F.M."/>
            <person name="Sun H."/>
            <person name="Susca A."/>
            <person name="Todd R.B."/>
            <person name="Tsang A."/>
            <person name="Unkles S.E."/>
            <person name="van de Wiele N."/>
            <person name="van Rossen-Uffink D."/>
            <person name="Oliveira J.V."/>
            <person name="Vesth T.C."/>
            <person name="Visser J."/>
            <person name="Yu J.-H."/>
            <person name="Zhou M."/>
            <person name="Andersen M.R."/>
            <person name="Archer D.B."/>
            <person name="Baker S.E."/>
            <person name="Benoit I."/>
            <person name="Brakhage A.A."/>
            <person name="Braus G.H."/>
            <person name="Fischer R."/>
            <person name="Frisvad J.C."/>
            <person name="Goldman G.H."/>
            <person name="Houbraken J."/>
            <person name="Oakley B."/>
            <person name="Pocsi I."/>
            <person name="Scazzocchio C."/>
            <person name="Seiboth B."/>
            <person name="vanKuyk P.A."/>
            <person name="Wortman J."/>
            <person name="Dyer P.S."/>
            <person name="Grigoriev I.V."/>
        </authorList>
    </citation>
    <scope>NUCLEOTIDE SEQUENCE [LARGE SCALE GENOMIC DNA]</scope>
    <source>
        <strain evidence="3">CBS 506.65</strain>
    </source>
</reference>
<evidence type="ECO:0000313" key="2">
    <source>
        <dbReference type="EMBL" id="OJJ45282.1"/>
    </source>
</evidence>
<dbReference type="Proteomes" id="UP000184188">
    <property type="component" value="Unassembled WGS sequence"/>
</dbReference>
<dbReference type="OrthoDB" id="9977941at2759"/>
<dbReference type="InterPro" id="IPR011042">
    <property type="entry name" value="6-blade_b-propeller_TolB-like"/>
</dbReference>
<sequence>MLPKLTLSLIFAALTVGETVFQYVSNGTWLENLAVRPNNLLLTTRLDVPELWSIDPSTSRGEKLLEFPDALGAMGITPFASNGTTTDRYAVVTGNFSLSELSATPGSFSIWTVWFDESDQVQTIPFFHIPEAEFLNGITTFSDEIFLVADSVKGVIWKIQHSVDSPPDPSYSVAVADETMLPSPDQPVQIGINGVKVLNGYIYYTSTTRELLCRVPVDEQANPTGAVEVLLSGVLNDDFIIDDTNEVVYIATNPQNTILKASNPHNDGDADYSLSLLAGEAYKLDLAGVTALQFSRDRSVLYATTSGAQIGPILGTLIEPAKVVSINLS</sequence>
<evidence type="ECO:0000256" key="1">
    <source>
        <dbReference type="SAM" id="SignalP"/>
    </source>
</evidence>
<dbReference type="VEuPathDB" id="FungiDB:ASPZODRAFT_17500"/>
<gene>
    <name evidence="2" type="ORF">ASPZODRAFT_17500</name>
</gene>
<dbReference type="PANTHER" id="PTHR42060:SF1">
    <property type="entry name" value="NHL REPEAT-CONTAINING PROTEIN"/>
    <property type="match status" value="1"/>
</dbReference>
<accession>A0A1L9SDR6</accession>
<evidence type="ECO:0000313" key="3">
    <source>
        <dbReference type="Proteomes" id="UP000184188"/>
    </source>
</evidence>
<dbReference type="EMBL" id="KV878345">
    <property type="protein sequence ID" value="OJJ45282.1"/>
    <property type="molecule type" value="Genomic_DNA"/>
</dbReference>
<dbReference type="GeneID" id="34613504"/>
<name>A0A1L9SDR6_9EURO</name>
<dbReference type="InterPro" id="IPR052998">
    <property type="entry name" value="Hetero-Diels-Alderase-like"/>
</dbReference>
<feature type="signal peptide" evidence="1">
    <location>
        <begin position="1"/>
        <end position="17"/>
    </location>
</feature>
<organism evidence="2 3">
    <name type="scientific">Penicilliopsis zonata CBS 506.65</name>
    <dbReference type="NCBI Taxonomy" id="1073090"/>
    <lineage>
        <taxon>Eukaryota</taxon>
        <taxon>Fungi</taxon>
        <taxon>Dikarya</taxon>
        <taxon>Ascomycota</taxon>
        <taxon>Pezizomycotina</taxon>
        <taxon>Eurotiomycetes</taxon>
        <taxon>Eurotiomycetidae</taxon>
        <taxon>Eurotiales</taxon>
        <taxon>Aspergillaceae</taxon>
        <taxon>Penicilliopsis</taxon>
    </lineage>
</organism>
<dbReference type="PANTHER" id="PTHR42060">
    <property type="entry name" value="NHL REPEAT-CONTAINING PROTEIN-RELATED"/>
    <property type="match status" value="1"/>
</dbReference>
<feature type="chain" id="PRO_5012115043" description="SMP-30/Gluconolactonase/LRE-like region domain-containing protein" evidence="1">
    <location>
        <begin position="18"/>
        <end position="329"/>
    </location>
</feature>
<dbReference type="SUPFAM" id="SSF63829">
    <property type="entry name" value="Calcium-dependent phosphotriesterase"/>
    <property type="match status" value="1"/>
</dbReference>
<protein>
    <recommendedName>
        <fullName evidence="4">SMP-30/Gluconolactonase/LRE-like region domain-containing protein</fullName>
    </recommendedName>
</protein>
<dbReference type="STRING" id="1073090.A0A1L9SDR6"/>
<dbReference type="Gene3D" id="2.120.10.30">
    <property type="entry name" value="TolB, C-terminal domain"/>
    <property type="match status" value="1"/>
</dbReference>
<evidence type="ECO:0008006" key="4">
    <source>
        <dbReference type="Google" id="ProtNLM"/>
    </source>
</evidence>
<dbReference type="AlphaFoldDB" id="A0A1L9SDR6"/>